<comment type="caution">
    <text evidence="2">The sequence shown here is derived from an EMBL/GenBank/DDBJ whole genome shotgun (WGS) entry which is preliminary data.</text>
</comment>
<reference evidence="2 3" key="1">
    <citation type="submission" date="2020-04" db="EMBL/GenBank/DDBJ databases">
        <title>Acinetobacter Taxon 24.</title>
        <authorList>
            <person name="Nemec A."/>
            <person name="Radolfova-Krizova L."/>
            <person name="Higgins P.G."/>
            <person name="Spanelova P."/>
        </authorList>
    </citation>
    <scope>NUCLEOTIDE SEQUENCE [LARGE SCALE GENOMIC DNA]</scope>
    <source>
        <strain evidence="2 3">ANC 5084</strain>
    </source>
</reference>
<feature type="transmembrane region" description="Helical" evidence="1">
    <location>
        <begin position="53"/>
        <end position="75"/>
    </location>
</feature>
<protein>
    <recommendedName>
        <fullName evidence="4">DUF4760 domain-containing protein</fullName>
    </recommendedName>
</protein>
<gene>
    <name evidence="2" type="ORF">HLH15_03990</name>
</gene>
<evidence type="ECO:0000256" key="1">
    <source>
        <dbReference type="SAM" id="Phobius"/>
    </source>
</evidence>
<organism evidence="2 3">
    <name type="scientific">Acinetobacter terrestris</name>
    <dbReference type="NCBI Taxonomy" id="2529843"/>
    <lineage>
        <taxon>Bacteria</taxon>
        <taxon>Pseudomonadati</taxon>
        <taxon>Pseudomonadota</taxon>
        <taxon>Gammaproteobacteria</taxon>
        <taxon>Moraxellales</taxon>
        <taxon>Moraxellaceae</taxon>
        <taxon>Acinetobacter</taxon>
        <taxon>Acinetobacter Taxon 24</taxon>
    </lineage>
</organism>
<keyword evidence="1" id="KW-1133">Transmembrane helix</keyword>
<dbReference type="EMBL" id="JABERJ010000007">
    <property type="protein sequence ID" value="NNH25654.1"/>
    <property type="molecule type" value="Genomic_DNA"/>
</dbReference>
<accession>A0ABX1UW16</accession>
<name>A0ABX1UW16_9GAMM</name>
<evidence type="ECO:0000313" key="2">
    <source>
        <dbReference type="EMBL" id="NNH25654.1"/>
    </source>
</evidence>
<keyword evidence="3" id="KW-1185">Reference proteome</keyword>
<evidence type="ECO:0000313" key="3">
    <source>
        <dbReference type="Proteomes" id="UP000555322"/>
    </source>
</evidence>
<dbReference type="RefSeq" id="WP_171535823.1">
    <property type="nucleotide sequence ID" value="NZ_JABERJ010000007.1"/>
</dbReference>
<keyword evidence="1" id="KW-0472">Membrane</keyword>
<keyword evidence="1" id="KW-0812">Transmembrane</keyword>
<dbReference type="Proteomes" id="UP000555322">
    <property type="component" value="Unassembled WGS sequence"/>
</dbReference>
<evidence type="ECO:0008006" key="4">
    <source>
        <dbReference type="Google" id="ProtNLM"/>
    </source>
</evidence>
<proteinExistence type="predicted"/>
<sequence>MKIKYMDKKLIWVLLLCFFLLLVYLKATSDPLLPFLKGTPLELIFQTWDSGSSLIKDLCIGFLVSIIFWIINIYIPSKKIIEAKKERLNRALFLILEAFEGNPFHHDKHYIHCRELNIMDLDAIRIIKTSLDNKKIHGSLGEKSFYEICNESFDLFKFLSIAANEISPSHGALWDSITRNITVIGRSYDEWFKIRADDGIQEGVDYSSGTLWLNLTEILESLEKWLELNK</sequence>